<dbReference type="PANTHER" id="PTHR43464:SF19">
    <property type="entry name" value="UBIQUINONE BIOSYNTHESIS O-METHYLTRANSFERASE, MITOCHONDRIAL"/>
    <property type="match status" value="1"/>
</dbReference>
<dbReference type="EMBL" id="JABFCZ010000008">
    <property type="protein sequence ID" value="MBD1546238.1"/>
    <property type="molecule type" value="Genomic_DNA"/>
</dbReference>
<feature type="domain" description="Methyltransferase type 11" evidence="4">
    <location>
        <begin position="99"/>
        <end position="190"/>
    </location>
</feature>
<keyword evidence="2" id="KW-0808">Transferase</keyword>
<keyword evidence="3" id="KW-0949">S-adenosyl-L-methionine</keyword>
<dbReference type="Pfam" id="PF08241">
    <property type="entry name" value="Methyltransf_11"/>
    <property type="match status" value="1"/>
</dbReference>
<evidence type="ECO:0000259" key="4">
    <source>
        <dbReference type="Pfam" id="PF08241"/>
    </source>
</evidence>
<dbReference type="GO" id="GO:0008757">
    <property type="term" value="F:S-adenosylmethionine-dependent methyltransferase activity"/>
    <property type="evidence" value="ECO:0007669"/>
    <property type="project" value="InterPro"/>
</dbReference>
<proteinExistence type="predicted"/>
<dbReference type="InterPro" id="IPR013216">
    <property type="entry name" value="Methyltransf_11"/>
</dbReference>
<evidence type="ECO:0000256" key="2">
    <source>
        <dbReference type="ARBA" id="ARBA00022679"/>
    </source>
</evidence>
<dbReference type="Proteomes" id="UP000598467">
    <property type="component" value="Unassembled WGS sequence"/>
</dbReference>
<dbReference type="SUPFAM" id="SSF53335">
    <property type="entry name" value="S-adenosyl-L-methionine-dependent methyltransferases"/>
    <property type="match status" value="1"/>
</dbReference>
<dbReference type="PANTHER" id="PTHR43464">
    <property type="entry name" value="METHYLTRANSFERASE"/>
    <property type="match status" value="1"/>
</dbReference>
<gene>
    <name evidence="5" type="ORF">HK439_08190</name>
</gene>
<accession>A0A926NZN2</accession>
<sequence length="280" mass="30621">MGEKPRLGELLLGTEGLALLRLAFTGDEAMRDARVTEMRDLLAHLDDPDLAAALAAPEYDLKSGYALWSKTYDAPLRLFSIEEPAMQALFDMLDPGTVLDAACGTGRHSVELVRRGHRVVGVDRSETMLEKARAKLPDADFRVGDLEALPADDHAFDAVVCGLALVHLPDLHRVMAEFERVLHPGGRVIVSDVHPFLTLLGWQAQFRTGSGDAGFMRLHRHMLSDYTKAAAAAGLWVRSLQELPLTKESAVTVASERLPEANRAAWVGLPGVVVWEFGKP</sequence>
<reference evidence="5" key="1">
    <citation type="submission" date="2020-05" db="EMBL/GenBank/DDBJ databases">
        <title>Identification of trans-AT polyketide cluster in two marine bacteria, producers of a novel glutaramide-containing polyketide sesbanimide D and analogs.</title>
        <authorList>
            <person name="Kacar D."/>
            <person name="Rodriguez P."/>
            <person name="Canedo L."/>
            <person name="Gonzalez E."/>
            <person name="Galan B."/>
            <person name="De La Calle F."/>
            <person name="Garcia J.L."/>
        </authorList>
    </citation>
    <scope>NUCLEOTIDE SEQUENCE</scope>
    <source>
        <strain evidence="5">PHM038</strain>
    </source>
</reference>
<protein>
    <submittedName>
        <fullName evidence="5">Class I SAM-dependent methyltransferase</fullName>
    </submittedName>
</protein>
<dbReference type="Gene3D" id="3.40.50.150">
    <property type="entry name" value="Vaccinia Virus protein VP39"/>
    <property type="match status" value="1"/>
</dbReference>
<evidence type="ECO:0000256" key="3">
    <source>
        <dbReference type="ARBA" id="ARBA00022691"/>
    </source>
</evidence>
<organism evidence="5 6">
    <name type="scientific">Roseibium aggregatum</name>
    <dbReference type="NCBI Taxonomy" id="187304"/>
    <lineage>
        <taxon>Bacteria</taxon>
        <taxon>Pseudomonadati</taxon>
        <taxon>Pseudomonadota</taxon>
        <taxon>Alphaproteobacteria</taxon>
        <taxon>Hyphomicrobiales</taxon>
        <taxon>Stappiaceae</taxon>
        <taxon>Roseibium</taxon>
    </lineage>
</organism>
<name>A0A926NZN2_9HYPH</name>
<evidence type="ECO:0000313" key="5">
    <source>
        <dbReference type="EMBL" id="MBD1546238.1"/>
    </source>
</evidence>
<evidence type="ECO:0000256" key="1">
    <source>
        <dbReference type="ARBA" id="ARBA00022603"/>
    </source>
</evidence>
<dbReference type="InterPro" id="IPR029063">
    <property type="entry name" value="SAM-dependent_MTases_sf"/>
</dbReference>
<dbReference type="CDD" id="cd02440">
    <property type="entry name" value="AdoMet_MTases"/>
    <property type="match status" value="1"/>
</dbReference>
<dbReference type="AlphaFoldDB" id="A0A926NZN2"/>
<dbReference type="GO" id="GO:0032259">
    <property type="term" value="P:methylation"/>
    <property type="evidence" value="ECO:0007669"/>
    <property type="project" value="UniProtKB-KW"/>
</dbReference>
<keyword evidence="1 5" id="KW-0489">Methyltransferase</keyword>
<comment type="caution">
    <text evidence="5">The sequence shown here is derived from an EMBL/GenBank/DDBJ whole genome shotgun (WGS) entry which is preliminary data.</text>
</comment>
<evidence type="ECO:0000313" key="6">
    <source>
        <dbReference type="Proteomes" id="UP000598467"/>
    </source>
</evidence>